<dbReference type="HOGENOM" id="CLU_1192911_0_0_5"/>
<dbReference type="Proteomes" id="UP000008952">
    <property type="component" value="Unassembled WGS sequence"/>
</dbReference>
<dbReference type="STRING" id="1094558.ME5_00075"/>
<dbReference type="PATRIC" id="fig|1094558.3.peg.76"/>
<reference evidence="2 3" key="1">
    <citation type="submission" date="2012-03" db="EMBL/GenBank/DDBJ databases">
        <title>The Genome Sequence of Bartonella tamiae Th239.</title>
        <authorList>
            <consortium name="The Broad Institute Genome Sequencing Platform"/>
            <consortium name="The Broad Institute Genome Sequencing Center for Infectious Disease"/>
            <person name="Feldgarden M."/>
            <person name="Kirby J."/>
            <person name="Kosoy M."/>
            <person name="Birtles R."/>
            <person name="Probert W.S."/>
            <person name="Chiaraviglio L."/>
            <person name="Young S.K."/>
            <person name="Zeng Q."/>
            <person name="Gargeya S."/>
            <person name="Fitzgerald M."/>
            <person name="Haas B."/>
            <person name="Abouelleil A."/>
            <person name="Alvarado L."/>
            <person name="Arachchi H.M."/>
            <person name="Berlin A."/>
            <person name="Chapman S.B."/>
            <person name="Gearin G."/>
            <person name="Goldberg J."/>
            <person name="Griggs A."/>
            <person name="Gujja S."/>
            <person name="Hansen M."/>
            <person name="Heiman D."/>
            <person name="Howarth C."/>
            <person name="Larimer J."/>
            <person name="Lui A."/>
            <person name="MacDonald P.J.P."/>
            <person name="McCowen C."/>
            <person name="Montmayeur A."/>
            <person name="Murphy C."/>
            <person name="Neiman D."/>
            <person name="Pearson M."/>
            <person name="Priest M."/>
            <person name="Roberts A."/>
            <person name="Saif S."/>
            <person name="Shea T."/>
            <person name="Sisk P."/>
            <person name="Stolte C."/>
            <person name="Sykes S."/>
            <person name="Wortman J."/>
            <person name="Nusbaum C."/>
            <person name="Birren B."/>
        </authorList>
    </citation>
    <scope>NUCLEOTIDE SEQUENCE [LARGE SCALE GENOMIC DNA]</scope>
    <source>
        <strain evidence="2 3">Th239</strain>
    </source>
</reference>
<dbReference type="EMBL" id="AIMB01000001">
    <property type="protein sequence ID" value="EJF91696.1"/>
    <property type="molecule type" value="Genomic_DNA"/>
</dbReference>
<accession>J0QZU0</accession>
<name>J0QZU0_9HYPH</name>
<evidence type="ECO:0008006" key="4">
    <source>
        <dbReference type="Google" id="ProtNLM"/>
    </source>
</evidence>
<organism evidence="2 3">
    <name type="scientific">Bartonella tamiae Th239</name>
    <dbReference type="NCBI Taxonomy" id="1094558"/>
    <lineage>
        <taxon>Bacteria</taxon>
        <taxon>Pseudomonadati</taxon>
        <taxon>Pseudomonadota</taxon>
        <taxon>Alphaproteobacteria</taxon>
        <taxon>Hyphomicrobiales</taxon>
        <taxon>Bartonellaceae</taxon>
        <taxon>Bartonella</taxon>
    </lineage>
</organism>
<sequence>MSAWFRKPNITYPSIYHYHYETKEYLGKGHADPSPLEEGIFSDPAYSTRRKPPKKENNKTPIWQNNNWILIDDCRDEIWFDNEGNEITIDFIGNPSEKGLAPNKPEPSKPDMKEFKSHIKQFIDQNAEQERLKYITNGVGQSMTYQEKVAQAENYSGQYTAYLANPDKNTKPNEAEYPLLKASLGIDGDTLLEVAETVTFAYTQWQYVGAEIEKTRLQAKQAIDEAKTIQAAQAVYDAIKWPNV</sequence>
<gene>
    <name evidence="2" type="ORF">ME5_00075</name>
</gene>
<keyword evidence="3" id="KW-1185">Reference proteome</keyword>
<protein>
    <recommendedName>
        <fullName evidence="4">DUF4376 domain-containing protein</fullName>
    </recommendedName>
</protein>
<comment type="caution">
    <text evidence="2">The sequence shown here is derived from an EMBL/GenBank/DDBJ whole genome shotgun (WGS) entry which is preliminary data.</text>
</comment>
<feature type="region of interest" description="Disordered" evidence="1">
    <location>
        <begin position="36"/>
        <end position="61"/>
    </location>
</feature>
<evidence type="ECO:0000256" key="1">
    <source>
        <dbReference type="SAM" id="MobiDB-lite"/>
    </source>
</evidence>
<feature type="region of interest" description="Disordered" evidence="1">
    <location>
        <begin position="93"/>
        <end position="112"/>
    </location>
</feature>
<evidence type="ECO:0000313" key="2">
    <source>
        <dbReference type="EMBL" id="EJF91696.1"/>
    </source>
</evidence>
<dbReference type="eggNOG" id="ENOG5033D9N">
    <property type="taxonomic scope" value="Bacteria"/>
</dbReference>
<dbReference type="OrthoDB" id="7877312at2"/>
<dbReference type="RefSeq" id="WP_008037368.1">
    <property type="nucleotide sequence ID" value="NZ_JH725147.1"/>
</dbReference>
<proteinExistence type="predicted"/>
<evidence type="ECO:0000313" key="3">
    <source>
        <dbReference type="Proteomes" id="UP000008952"/>
    </source>
</evidence>
<dbReference type="AlphaFoldDB" id="J0QZU0"/>